<dbReference type="EMBL" id="JAUQOM010000003">
    <property type="protein sequence ID" value="MDO7835138.1"/>
    <property type="molecule type" value="Genomic_DNA"/>
</dbReference>
<proteinExistence type="predicted"/>
<dbReference type="Proteomes" id="UP001176471">
    <property type="component" value="Unassembled WGS sequence"/>
</dbReference>
<gene>
    <name evidence="2" type="ORF">Q4610_08745</name>
</gene>
<keyword evidence="1" id="KW-1133">Transmembrane helix</keyword>
<dbReference type="RefSeq" id="WP_304535618.1">
    <property type="nucleotide sequence ID" value="NZ_JAUQOM010000003.1"/>
</dbReference>
<feature type="transmembrane region" description="Helical" evidence="1">
    <location>
        <begin position="187"/>
        <end position="208"/>
    </location>
</feature>
<accession>A0ABT8ZKT0</accession>
<comment type="caution">
    <text evidence="2">The sequence shown here is derived from an EMBL/GenBank/DDBJ whole genome shotgun (WGS) entry which is preliminary data.</text>
</comment>
<evidence type="ECO:0000256" key="1">
    <source>
        <dbReference type="SAM" id="Phobius"/>
    </source>
</evidence>
<keyword evidence="1" id="KW-0472">Membrane</keyword>
<organism evidence="2 3">
    <name type="scientific">Sphingobium cyanobacteriorum</name>
    <dbReference type="NCBI Taxonomy" id="3063954"/>
    <lineage>
        <taxon>Bacteria</taxon>
        <taxon>Pseudomonadati</taxon>
        <taxon>Pseudomonadota</taxon>
        <taxon>Alphaproteobacteria</taxon>
        <taxon>Sphingomonadales</taxon>
        <taxon>Sphingomonadaceae</taxon>
        <taxon>Sphingobium</taxon>
    </lineage>
</organism>
<evidence type="ECO:0000313" key="2">
    <source>
        <dbReference type="EMBL" id="MDO7835138.1"/>
    </source>
</evidence>
<sequence length="261" mass="27670">MIYSTLAATGSVVEGVEQGLCSSFRFDRGAAEIFMGLFNRVFAGQRIDEWASNYALVAARTLNQVAADLIVSAEEEIAKVSLKDGLFNQATFIQERIAPMVRSVAEPVAIEILDEANTALLELVEEQAVWVRGPEHEEEPEGAFEGARDVAAAAVPLAAGVATAAALPFAAVTTTTAWLGLVTTTAISWPVVLGGGALAGLGLATGVFNTAKIRDRTLVRLRKRVRGFIVASLIDGSEQSPAILQQLATEFNRAAKRAKSL</sequence>
<keyword evidence="1" id="KW-0812">Transmembrane</keyword>
<keyword evidence="3" id="KW-1185">Reference proteome</keyword>
<reference evidence="2" key="1">
    <citation type="submission" date="2023-07" db="EMBL/GenBank/DDBJ databases">
        <title>Bacterial whole genome sequence for Sphingobium sp. HBC34.</title>
        <authorList>
            <person name="Le V."/>
            <person name="Ko S.-R."/>
            <person name="Ahn C.-Y."/>
            <person name="Oh H.-M."/>
        </authorList>
    </citation>
    <scope>NUCLEOTIDE SEQUENCE</scope>
    <source>
        <strain evidence="2">HBC34</strain>
    </source>
</reference>
<feature type="transmembrane region" description="Helical" evidence="1">
    <location>
        <begin position="157"/>
        <end position="181"/>
    </location>
</feature>
<protein>
    <submittedName>
        <fullName evidence="2">Uncharacterized protein</fullName>
    </submittedName>
</protein>
<name>A0ABT8ZKT0_9SPHN</name>
<evidence type="ECO:0000313" key="3">
    <source>
        <dbReference type="Proteomes" id="UP001176471"/>
    </source>
</evidence>